<feature type="compositionally biased region" description="Basic and acidic residues" evidence="9">
    <location>
        <begin position="309"/>
        <end position="318"/>
    </location>
</feature>
<keyword evidence="2" id="KW-0698">rRNA processing</keyword>
<keyword evidence="3 7" id="KW-0694">RNA-binding</keyword>
<evidence type="ECO:0000313" key="12">
    <source>
        <dbReference type="Proteomes" id="UP000886689"/>
    </source>
</evidence>
<dbReference type="PROSITE" id="PS01149">
    <property type="entry name" value="PSI_RSU"/>
    <property type="match status" value="1"/>
</dbReference>
<dbReference type="InterPro" id="IPR006145">
    <property type="entry name" value="PsdUridine_synth_RsuA/RluA"/>
</dbReference>
<dbReference type="GO" id="GO:0003723">
    <property type="term" value="F:RNA binding"/>
    <property type="evidence" value="ECO:0007669"/>
    <property type="project" value="UniProtKB-KW"/>
</dbReference>
<evidence type="ECO:0000256" key="1">
    <source>
        <dbReference type="ARBA" id="ARBA00008348"/>
    </source>
</evidence>
<dbReference type="InterPro" id="IPR018496">
    <property type="entry name" value="PsdUridine_synth_RsuA/RluB_CS"/>
</dbReference>
<evidence type="ECO:0000256" key="4">
    <source>
        <dbReference type="ARBA" id="ARBA00023235"/>
    </source>
</evidence>
<feature type="compositionally biased region" description="Basic and acidic residues" evidence="9">
    <location>
        <begin position="33"/>
        <end position="42"/>
    </location>
</feature>
<feature type="domain" description="RNA-binding S4" evidence="10">
    <location>
        <begin position="65"/>
        <end position="124"/>
    </location>
</feature>
<dbReference type="NCBIfam" id="NF007976">
    <property type="entry name" value="PRK10700.1"/>
    <property type="match status" value="1"/>
</dbReference>
<dbReference type="PANTHER" id="PTHR47683">
    <property type="entry name" value="PSEUDOURIDINE SYNTHASE FAMILY PROTEIN-RELATED"/>
    <property type="match status" value="1"/>
</dbReference>
<dbReference type="EC" id="5.4.99.-" evidence="8"/>
<dbReference type="CDD" id="cd00165">
    <property type="entry name" value="S4"/>
    <property type="match status" value="1"/>
</dbReference>
<dbReference type="InterPro" id="IPR000748">
    <property type="entry name" value="PsdUridine_synth_RsuA/RluB/E/F"/>
</dbReference>
<organism evidence="11 12">
    <name type="scientific">Candidatus Proximibacter danicus</name>
    <dbReference type="NCBI Taxonomy" id="2954365"/>
    <lineage>
        <taxon>Bacteria</taxon>
        <taxon>Pseudomonadati</taxon>
        <taxon>Pseudomonadota</taxon>
        <taxon>Betaproteobacteria</taxon>
        <taxon>Candidatus Proximibacter</taxon>
    </lineage>
</organism>
<dbReference type="CDD" id="cd02556">
    <property type="entry name" value="PseudoU_synth_RluB"/>
    <property type="match status" value="1"/>
</dbReference>
<protein>
    <recommendedName>
        <fullName evidence="8">Pseudouridine synthase</fullName>
        <ecNumber evidence="8">5.4.99.-</ecNumber>
    </recommendedName>
</protein>
<dbReference type="Pfam" id="PF00849">
    <property type="entry name" value="PseudoU_synth_2"/>
    <property type="match status" value="1"/>
</dbReference>
<feature type="compositionally biased region" description="Gly residues" evidence="9">
    <location>
        <begin position="410"/>
        <end position="421"/>
    </location>
</feature>
<dbReference type="NCBIfam" id="TIGR00093">
    <property type="entry name" value="pseudouridine synthase"/>
    <property type="match status" value="1"/>
</dbReference>
<proteinExistence type="inferred from homology"/>
<name>A0A9D7K1D2_9PROT</name>
<evidence type="ECO:0000256" key="7">
    <source>
        <dbReference type="PROSITE-ProRule" id="PRU00182"/>
    </source>
</evidence>
<dbReference type="PANTHER" id="PTHR47683:SF3">
    <property type="entry name" value="RIBOSOMAL LARGE SUBUNIT PSEUDOURIDINE SYNTHASE B"/>
    <property type="match status" value="1"/>
</dbReference>
<comment type="function">
    <text evidence="6">Responsible for synthesis of pseudouridine from uracil-2605 in 23S ribosomal RNA.</text>
</comment>
<feature type="compositionally biased region" description="Gly residues" evidence="9">
    <location>
        <begin position="320"/>
        <end position="332"/>
    </location>
</feature>
<dbReference type="EMBL" id="JADJUC010000001">
    <property type="protein sequence ID" value="MBK8522711.1"/>
    <property type="molecule type" value="Genomic_DNA"/>
</dbReference>
<feature type="compositionally biased region" description="Basic and acidic residues" evidence="9">
    <location>
        <begin position="342"/>
        <end position="351"/>
    </location>
</feature>
<feature type="compositionally biased region" description="Basic and acidic residues" evidence="9">
    <location>
        <begin position="443"/>
        <end position="456"/>
    </location>
</feature>
<evidence type="ECO:0000256" key="9">
    <source>
        <dbReference type="SAM" id="MobiDB-lite"/>
    </source>
</evidence>
<dbReference type="SUPFAM" id="SSF55174">
    <property type="entry name" value="Alpha-L RNA-binding motif"/>
    <property type="match status" value="1"/>
</dbReference>
<dbReference type="InterPro" id="IPR020103">
    <property type="entry name" value="PsdUridine_synth_cat_dom_sf"/>
</dbReference>
<feature type="compositionally biased region" description="Low complexity" evidence="9">
    <location>
        <begin position="43"/>
        <end position="63"/>
    </location>
</feature>
<dbReference type="SUPFAM" id="SSF55120">
    <property type="entry name" value="Pseudouridine synthase"/>
    <property type="match status" value="1"/>
</dbReference>
<gene>
    <name evidence="11" type="ORF">IPL58_00380</name>
</gene>
<evidence type="ECO:0000259" key="10">
    <source>
        <dbReference type="SMART" id="SM00363"/>
    </source>
</evidence>
<reference evidence="11" key="1">
    <citation type="submission" date="2020-10" db="EMBL/GenBank/DDBJ databases">
        <title>Connecting structure to function with the recovery of over 1000 high-quality activated sludge metagenome-assembled genomes encoding full-length rRNA genes using long-read sequencing.</title>
        <authorList>
            <person name="Singleton C.M."/>
            <person name="Petriglieri F."/>
            <person name="Kristensen J.M."/>
            <person name="Kirkegaard R.H."/>
            <person name="Michaelsen T.Y."/>
            <person name="Andersen M.H."/>
            <person name="Karst S.M."/>
            <person name="Dueholm M.S."/>
            <person name="Nielsen P.H."/>
            <person name="Albertsen M."/>
        </authorList>
    </citation>
    <scope>NUCLEOTIDE SEQUENCE</scope>
    <source>
        <strain evidence="11">Hirt_18-Q3-R61-65_BATAC.395</strain>
    </source>
</reference>
<dbReference type="InterPro" id="IPR036986">
    <property type="entry name" value="S4_RNA-bd_sf"/>
</dbReference>
<feature type="region of interest" description="Disordered" evidence="9">
    <location>
        <begin position="1"/>
        <end position="64"/>
    </location>
</feature>
<dbReference type="GO" id="GO:0160139">
    <property type="term" value="F:23S rRNA pseudouridine(2605) synthase activity"/>
    <property type="evidence" value="ECO:0007669"/>
    <property type="project" value="UniProtKB-EC"/>
</dbReference>
<dbReference type="FunFam" id="3.30.70.1560:FF:000001">
    <property type="entry name" value="Pseudouridine synthase"/>
    <property type="match status" value="1"/>
</dbReference>
<keyword evidence="4 8" id="KW-0413">Isomerase</keyword>
<comment type="caution">
    <text evidence="11">The sequence shown here is derived from an EMBL/GenBank/DDBJ whole genome shotgun (WGS) entry which is preliminary data.</text>
</comment>
<dbReference type="SMART" id="SM00363">
    <property type="entry name" value="S4"/>
    <property type="match status" value="1"/>
</dbReference>
<dbReference type="Proteomes" id="UP000886689">
    <property type="component" value="Unassembled WGS sequence"/>
</dbReference>
<dbReference type="Pfam" id="PF01479">
    <property type="entry name" value="S4"/>
    <property type="match status" value="1"/>
</dbReference>
<dbReference type="Gene3D" id="3.30.70.1560">
    <property type="entry name" value="Alpha-L RNA-binding motif"/>
    <property type="match status" value="1"/>
</dbReference>
<evidence type="ECO:0000256" key="5">
    <source>
        <dbReference type="ARBA" id="ARBA00036944"/>
    </source>
</evidence>
<dbReference type="GO" id="GO:0000455">
    <property type="term" value="P:enzyme-directed rRNA pseudouridine synthesis"/>
    <property type="evidence" value="ECO:0007669"/>
    <property type="project" value="UniProtKB-ARBA"/>
</dbReference>
<dbReference type="GO" id="GO:0005829">
    <property type="term" value="C:cytosol"/>
    <property type="evidence" value="ECO:0007669"/>
    <property type="project" value="UniProtKB-ARBA"/>
</dbReference>
<accession>A0A9D7K1D2</accession>
<dbReference type="FunFam" id="3.30.70.580:FF:000009">
    <property type="entry name" value="Pseudouridine synthase"/>
    <property type="match status" value="1"/>
</dbReference>
<evidence type="ECO:0000256" key="2">
    <source>
        <dbReference type="ARBA" id="ARBA00022552"/>
    </source>
</evidence>
<dbReference type="InterPro" id="IPR042092">
    <property type="entry name" value="PsdUridine_s_RsuA/RluB/E/F_cat"/>
</dbReference>
<sequence length="502" mass="53823">MANKSRRTPFRPPQGAPSQPPGEVEGGEVVDQPPRREPRPPRESAAPVPGGRRGRTGVAAQATPERLHKVLAQSGIGSRRDMEDMIISGRVSVNGLPAHVGQLVGPADRVKVNGKLVTVKFSGRLPRVVIYHKPEGEIVTRDDPEGRETVFDALPRMNGGRWIAVGRLDFNTSGLLLFTSSGELANRLMHPRYEMVREYAVRVLGDITEEKLDQLREGIELEDGPAHFESIEDGGGEGANHWYRVTLCEGRNREVRRMFEAVGTTVSRLIRVRYGPFLLPPYLKRGKTRELEDSEVEALMRNVGLAQERGGRGGDRGRGGRQGSQSGFGGELDGNRAPRNVDAGEEREVDGNRAPPPSKSGGPRPARSNESGREGGNKGRGGRPNAGRGDGPRPEGQRTGGSRSRHGSPRGEGAGGSGGGGREVDGNRADGNRSPRPPRSGGPRREDGAAPREVDGNRPSSGNRGRRNGRPQRQGPASGSPGDPATSSPGNKPAGRRRQGPR</sequence>
<comment type="catalytic activity">
    <reaction evidence="5">
        <text>uridine(2605) in 23S rRNA = pseudouridine(2605) in 23S rRNA</text>
        <dbReference type="Rhea" id="RHEA:42520"/>
        <dbReference type="Rhea" id="RHEA-COMP:10095"/>
        <dbReference type="Rhea" id="RHEA-COMP:10096"/>
        <dbReference type="ChEBI" id="CHEBI:65314"/>
        <dbReference type="ChEBI" id="CHEBI:65315"/>
        <dbReference type="EC" id="5.4.99.22"/>
    </reaction>
</comment>
<evidence type="ECO:0000256" key="8">
    <source>
        <dbReference type="RuleBase" id="RU003887"/>
    </source>
</evidence>
<dbReference type="FunFam" id="3.10.290.10:FF:000003">
    <property type="entry name" value="Pseudouridine synthase"/>
    <property type="match status" value="1"/>
</dbReference>
<evidence type="ECO:0000256" key="3">
    <source>
        <dbReference type="ARBA" id="ARBA00022884"/>
    </source>
</evidence>
<dbReference type="InterPro" id="IPR050343">
    <property type="entry name" value="RsuA_PseudoU_synthase"/>
</dbReference>
<feature type="compositionally biased region" description="Pro residues" evidence="9">
    <location>
        <begin position="10"/>
        <end position="20"/>
    </location>
</feature>
<feature type="region of interest" description="Disordered" evidence="9">
    <location>
        <begin position="302"/>
        <end position="502"/>
    </location>
</feature>
<feature type="compositionally biased region" description="Basic and acidic residues" evidence="9">
    <location>
        <begin position="422"/>
        <end position="433"/>
    </location>
</feature>
<dbReference type="PROSITE" id="PS50889">
    <property type="entry name" value="S4"/>
    <property type="match status" value="1"/>
</dbReference>
<evidence type="ECO:0000313" key="11">
    <source>
        <dbReference type="EMBL" id="MBK8522711.1"/>
    </source>
</evidence>
<evidence type="ECO:0000256" key="6">
    <source>
        <dbReference type="ARBA" id="ARBA00037383"/>
    </source>
</evidence>
<dbReference type="InterPro" id="IPR020094">
    <property type="entry name" value="TruA/RsuA/RluB/E/F_N"/>
</dbReference>
<dbReference type="Gene3D" id="3.10.290.10">
    <property type="entry name" value="RNA-binding S4 domain"/>
    <property type="match status" value="1"/>
</dbReference>
<dbReference type="InterPro" id="IPR002942">
    <property type="entry name" value="S4_RNA-bd"/>
</dbReference>
<dbReference type="AlphaFoldDB" id="A0A9D7K1D2"/>
<dbReference type="Gene3D" id="3.30.70.580">
    <property type="entry name" value="Pseudouridine synthase I, catalytic domain, N-terminal subdomain"/>
    <property type="match status" value="1"/>
</dbReference>
<comment type="similarity">
    <text evidence="1 8">Belongs to the pseudouridine synthase RsuA family.</text>
</comment>